<dbReference type="InterPro" id="IPR055247">
    <property type="entry name" value="InsJ-like_HTH"/>
</dbReference>
<reference evidence="3 4" key="1">
    <citation type="submission" date="2021-01" db="EMBL/GenBank/DDBJ databases">
        <title>Prevotella A2931 sp. nov.</title>
        <authorList>
            <person name="Buhl M."/>
            <person name="Oberhettinger P."/>
        </authorList>
    </citation>
    <scope>NUCLEOTIDE SEQUENCE [LARGE SCALE GENOMIC DNA]</scope>
    <source>
        <strain evidence="3 4">A2931</strain>
    </source>
</reference>
<feature type="domain" description="Insertion element IS150 protein InsJ-like helix-turn-helix" evidence="2">
    <location>
        <begin position="16"/>
        <end position="55"/>
    </location>
</feature>
<evidence type="ECO:0000313" key="3">
    <source>
        <dbReference type="EMBL" id="MBO1362983.1"/>
    </source>
</evidence>
<sequence>MSKHLNPLEKEFLIHQYKLNGQIKLRAFCAVHHISESAFKSWLKKYEEGGLEGLARADAEIRSVLPEGIDRTEEAYKREILRLRIENERLKKNYALVRKADGQTAYVRLKPKNSQS</sequence>
<dbReference type="SUPFAM" id="SSF46689">
    <property type="entry name" value="Homeodomain-like"/>
    <property type="match status" value="1"/>
</dbReference>
<feature type="coiled-coil region" evidence="1">
    <location>
        <begin position="73"/>
        <end position="100"/>
    </location>
</feature>
<keyword evidence="1" id="KW-0175">Coiled coil</keyword>
<dbReference type="Gene3D" id="1.10.10.10">
    <property type="entry name" value="Winged helix-like DNA-binding domain superfamily/Winged helix DNA-binding domain"/>
    <property type="match status" value="1"/>
</dbReference>
<evidence type="ECO:0000256" key="1">
    <source>
        <dbReference type="SAM" id="Coils"/>
    </source>
</evidence>
<dbReference type="EMBL" id="JAERMS010000007">
    <property type="protein sequence ID" value="MBO1362983.1"/>
    <property type="molecule type" value="Genomic_DNA"/>
</dbReference>
<dbReference type="Pfam" id="PF13518">
    <property type="entry name" value="HTH_28"/>
    <property type="match status" value="1"/>
</dbReference>
<protein>
    <submittedName>
        <fullName evidence="3">Helix-turn-helix domain-containing protein</fullName>
    </submittedName>
</protein>
<dbReference type="InterPro" id="IPR036388">
    <property type="entry name" value="WH-like_DNA-bd_sf"/>
</dbReference>
<evidence type="ECO:0000313" key="4">
    <source>
        <dbReference type="Proteomes" id="UP000664265"/>
    </source>
</evidence>
<dbReference type="RefSeq" id="WP_107582148.1">
    <property type="nucleotide sequence ID" value="NZ_JAERMS010000007.1"/>
</dbReference>
<comment type="caution">
    <text evidence="3">The sequence shown here is derived from an EMBL/GenBank/DDBJ whole genome shotgun (WGS) entry which is preliminary data.</text>
</comment>
<organism evidence="3 4">
    <name type="scientific">Prevotella illustrans</name>
    <dbReference type="NCBI Taxonomy" id="2800387"/>
    <lineage>
        <taxon>Bacteria</taxon>
        <taxon>Pseudomonadati</taxon>
        <taxon>Bacteroidota</taxon>
        <taxon>Bacteroidia</taxon>
        <taxon>Bacteroidales</taxon>
        <taxon>Prevotellaceae</taxon>
        <taxon>Prevotella</taxon>
    </lineage>
</organism>
<keyword evidence="4" id="KW-1185">Reference proteome</keyword>
<proteinExistence type="predicted"/>
<dbReference type="InterPro" id="IPR009057">
    <property type="entry name" value="Homeodomain-like_sf"/>
</dbReference>
<gene>
    <name evidence="3" type="ORF">JHU38_04195</name>
</gene>
<dbReference type="Proteomes" id="UP000664265">
    <property type="component" value="Unassembled WGS sequence"/>
</dbReference>
<name>A0ABS3M492_9BACT</name>
<accession>A0ABS3M492</accession>
<evidence type="ECO:0000259" key="2">
    <source>
        <dbReference type="Pfam" id="PF13518"/>
    </source>
</evidence>